<dbReference type="InterPro" id="IPR002912">
    <property type="entry name" value="ACT_dom"/>
</dbReference>
<dbReference type="InterPro" id="IPR005106">
    <property type="entry name" value="Asp/hSer_DH_NAD-bd"/>
</dbReference>
<dbReference type="EMBL" id="FR824546">
    <property type="protein sequence ID" value="CCA27343.1"/>
    <property type="molecule type" value="Genomic_DNA"/>
</dbReference>
<gene>
    <name evidence="14" type="primary">AlNc14C511G11994</name>
    <name evidence="14" type="ORF">ALNC14_134870</name>
</gene>
<dbReference type="PROSITE" id="PS01042">
    <property type="entry name" value="HOMOSER_DHGENASE"/>
    <property type="match status" value="1"/>
</dbReference>
<dbReference type="InterPro" id="IPR019811">
    <property type="entry name" value="HDH_CS"/>
</dbReference>
<dbReference type="Gene3D" id="3.30.70.260">
    <property type="match status" value="1"/>
</dbReference>
<dbReference type="SUPFAM" id="SSF55347">
    <property type="entry name" value="Glyceraldehyde-3-phosphate dehydrogenase-like, C-terminal domain"/>
    <property type="match status" value="1"/>
</dbReference>
<comment type="catalytic activity">
    <reaction evidence="11">
        <text>L-homoserine + NADP(+) = L-aspartate 4-semialdehyde + NADPH + H(+)</text>
        <dbReference type="Rhea" id="RHEA:15761"/>
        <dbReference type="ChEBI" id="CHEBI:15378"/>
        <dbReference type="ChEBI" id="CHEBI:57476"/>
        <dbReference type="ChEBI" id="CHEBI:57783"/>
        <dbReference type="ChEBI" id="CHEBI:58349"/>
        <dbReference type="ChEBI" id="CHEBI:537519"/>
        <dbReference type="EC" id="1.1.1.3"/>
    </reaction>
</comment>
<dbReference type="GO" id="GO:0004412">
    <property type="term" value="F:homoserine dehydrogenase activity"/>
    <property type="evidence" value="ECO:0007669"/>
    <property type="project" value="UniProtKB-EC"/>
</dbReference>
<evidence type="ECO:0000259" key="13">
    <source>
        <dbReference type="PROSITE" id="PS51671"/>
    </source>
</evidence>
<dbReference type="GO" id="GO:0050661">
    <property type="term" value="F:NADP binding"/>
    <property type="evidence" value="ECO:0007669"/>
    <property type="project" value="InterPro"/>
</dbReference>
<dbReference type="NCBIfam" id="NF004976">
    <property type="entry name" value="PRK06349.1"/>
    <property type="match status" value="1"/>
</dbReference>
<comment type="pathway">
    <text evidence="1 11">Amino-acid biosynthesis; L-threonine biosynthesis; L-threonine from L-aspartate: step 3/5.</text>
</comment>
<evidence type="ECO:0000256" key="11">
    <source>
        <dbReference type="RuleBase" id="RU000579"/>
    </source>
</evidence>
<dbReference type="PANTHER" id="PTHR43331">
    <property type="entry name" value="HOMOSERINE DEHYDROGENASE"/>
    <property type="match status" value="1"/>
</dbReference>
<dbReference type="InterPro" id="IPR016204">
    <property type="entry name" value="HDH"/>
</dbReference>
<comment type="pathway">
    <text evidence="2 11">Amino-acid biosynthesis; L-methionine biosynthesis via de novo pathway; L-homoserine from L-aspartate: step 3/3.</text>
</comment>
<reference evidence="14" key="1">
    <citation type="journal article" date="2011" name="PLoS Biol.">
        <title>Gene gain and loss during evolution of obligate parasitism in the white rust pathogen of Arabidopsis thaliana.</title>
        <authorList>
            <person name="Kemen E."/>
            <person name="Gardiner A."/>
            <person name="Schultz-Larsen T."/>
            <person name="Kemen A.C."/>
            <person name="Balmuth A.L."/>
            <person name="Robert-Seilaniantz A."/>
            <person name="Bailey K."/>
            <person name="Holub E."/>
            <person name="Studholme D.J."/>
            <person name="Maclean D."/>
            <person name="Jones J.D."/>
        </authorList>
    </citation>
    <scope>NUCLEOTIDE SEQUENCE</scope>
</reference>
<evidence type="ECO:0000256" key="8">
    <source>
        <dbReference type="ARBA" id="ARBA00022857"/>
    </source>
</evidence>
<dbReference type="Pfam" id="PF03447">
    <property type="entry name" value="NAD_binding_3"/>
    <property type="match status" value="1"/>
</dbReference>
<evidence type="ECO:0000256" key="1">
    <source>
        <dbReference type="ARBA" id="ARBA00005056"/>
    </source>
</evidence>
<dbReference type="HOGENOM" id="CLU_009116_1_0_1"/>
<dbReference type="GO" id="GO:0009086">
    <property type="term" value="P:methionine biosynthetic process"/>
    <property type="evidence" value="ECO:0007669"/>
    <property type="project" value="UniProtKB-KW"/>
</dbReference>
<dbReference type="UniPathway" id="UPA00051">
    <property type="reaction ID" value="UER00465"/>
</dbReference>
<evidence type="ECO:0000256" key="6">
    <source>
        <dbReference type="ARBA" id="ARBA00022605"/>
    </source>
</evidence>
<accession>F0X0P9</accession>
<dbReference type="InterPro" id="IPR001342">
    <property type="entry name" value="HDH_cat"/>
</dbReference>
<evidence type="ECO:0000256" key="5">
    <source>
        <dbReference type="ARBA" id="ARBA00013376"/>
    </source>
</evidence>
<dbReference type="Gene3D" id="3.30.360.10">
    <property type="entry name" value="Dihydrodipicolinate Reductase, domain 2"/>
    <property type="match status" value="1"/>
</dbReference>
<dbReference type="Gene3D" id="3.40.50.720">
    <property type="entry name" value="NAD(P)-binding Rossmann-like Domain"/>
    <property type="match status" value="1"/>
</dbReference>
<dbReference type="InterPro" id="IPR045865">
    <property type="entry name" value="ACT-like_dom_sf"/>
</dbReference>
<evidence type="ECO:0000256" key="10">
    <source>
        <dbReference type="ARBA" id="ARBA00023167"/>
    </source>
</evidence>
<dbReference type="PANTHER" id="PTHR43331:SF1">
    <property type="entry name" value="HOMOSERINE DEHYDROGENASE"/>
    <property type="match status" value="1"/>
</dbReference>
<evidence type="ECO:0000313" key="14">
    <source>
        <dbReference type="EMBL" id="CCA27343.1"/>
    </source>
</evidence>
<name>F0X0P9_9STRA</name>
<dbReference type="PIRSF" id="PIRSF000098">
    <property type="entry name" value="Homoser_dehydrog"/>
    <property type="match status" value="1"/>
</dbReference>
<dbReference type="InterPro" id="IPR036291">
    <property type="entry name" value="NAD(P)-bd_dom_sf"/>
</dbReference>
<keyword evidence="9 11" id="KW-0560">Oxidoreductase</keyword>
<proteinExistence type="inferred from homology"/>
<evidence type="ECO:0000256" key="9">
    <source>
        <dbReference type="ARBA" id="ARBA00023002"/>
    </source>
</evidence>
<dbReference type="EC" id="1.1.1.3" evidence="4 11"/>
<feature type="domain" description="ACT" evidence="13">
    <location>
        <begin position="358"/>
        <end position="433"/>
    </location>
</feature>
<evidence type="ECO:0000256" key="3">
    <source>
        <dbReference type="ARBA" id="ARBA00006753"/>
    </source>
</evidence>
<reference evidence="14" key="2">
    <citation type="submission" date="2011-02" db="EMBL/GenBank/DDBJ databases">
        <authorList>
            <person name="MacLean D."/>
        </authorList>
    </citation>
    <scope>NUCLEOTIDE SEQUENCE</scope>
</reference>
<comment type="similarity">
    <text evidence="3 12">Belongs to the homoserine dehydrogenase family.</text>
</comment>
<dbReference type="Pfam" id="PF00742">
    <property type="entry name" value="Homoserine_dh"/>
    <property type="match status" value="1"/>
</dbReference>
<dbReference type="FunFam" id="3.30.360.10:FF:000005">
    <property type="entry name" value="Homoserine dehydrogenase"/>
    <property type="match status" value="1"/>
</dbReference>
<dbReference type="PROSITE" id="PS51671">
    <property type="entry name" value="ACT"/>
    <property type="match status" value="1"/>
</dbReference>
<protein>
    <recommendedName>
        <fullName evidence="5 11">Homoserine dehydrogenase</fullName>
        <ecNumber evidence="4 11">1.1.1.3</ecNumber>
    </recommendedName>
</protein>
<keyword evidence="8 11" id="KW-0521">NADP</keyword>
<sequence length="435" mass="47055">MSSSRNVLNIGMFGCGTVGGGVFDILHNPKKIPYFDSIGVKAFISRICVRDAEKERNLRHLTPQSTKITTNYNDILEDPSINCVIELMGGISDAKDIVFRAIECDKHVITANKALVANFMPEILQLLDQHPHVRFGYEASVCGGIPIIHTLQTAYDGDTITEIAGIMNGTTNYMLSKMAREGVAYDAVLKEAQELGYAEANPSADVDGFDVQSKIAILAKLGFGGVVSPSAIPTVGISRIASVDFEYAKMLNSTIKLLGVAKRLKSDKTVSKVSVFVSPVIVSNDNVIASVNGATNIVNIQSENLNTSAYVGDGAGRFPTANSVLNDIIQLSRGEMPSAPFKVSQAIDTENNYAAHFYVRIRITDKLGVIKAIGSLAEAFSVSIYSILQAPIVDRSNVTFVVTTDEAHLSQVQQMCQKIGQLPFVKEEPLFFPIL</sequence>
<evidence type="ECO:0000256" key="2">
    <source>
        <dbReference type="ARBA" id="ARBA00005062"/>
    </source>
</evidence>
<evidence type="ECO:0000256" key="4">
    <source>
        <dbReference type="ARBA" id="ARBA00013213"/>
    </source>
</evidence>
<evidence type="ECO:0000256" key="7">
    <source>
        <dbReference type="ARBA" id="ARBA00022697"/>
    </source>
</evidence>
<keyword evidence="10 11" id="KW-0486">Methionine biosynthesis</keyword>
<dbReference type="AlphaFoldDB" id="F0X0P9"/>
<evidence type="ECO:0000256" key="12">
    <source>
        <dbReference type="RuleBase" id="RU004171"/>
    </source>
</evidence>
<dbReference type="GO" id="GO:0009088">
    <property type="term" value="P:threonine biosynthetic process"/>
    <property type="evidence" value="ECO:0007669"/>
    <property type="project" value="UniProtKB-UniPathway"/>
</dbReference>
<organism evidence="14">
    <name type="scientific">Albugo laibachii Nc14</name>
    <dbReference type="NCBI Taxonomy" id="890382"/>
    <lineage>
        <taxon>Eukaryota</taxon>
        <taxon>Sar</taxon>
        <taxon>Stramenopiles</taxon>
        <taxon>Oomycota</taxon>
        <taxon>Peronosporomycetes</taxon>
        <taxon>Albuginales</taxon>
        <taxon>Albuginaceae</taxon>
        <taxon>Albugo</taxon>
    </lineage>
</organism>
<keyword evidence="6 11" id="KW-0028">Amino-acid biosynthesis</keyword>
<dbReference type="SUPFAM" id="SSF51735">
    <property type="entry name" value="NAD(P)-binding Rossmann-fold domains"/>
    <property type="match status" value="1"/>
</dbReference>
<dbReference type="UniPathway" id="UPA00050">
    <property type="reaction ID" value="UER00063"/>
</dbReference>
<keyword evidence="7 11" id="KW-0791">Threonine biosynthesis</keyword>
<dbReference type="SUPFAM" id="SSF55021">
    <property type="entry name" value="ACT-like"/>
    <property type="match status" value="1"/>
</dbReference>